<evidence type="ECO:0000256" key="2">
    <source>
        <dbReference type="ARBA" id="ARBA00022692"/>
    </source>
</evidence>
<dbReference type="AlphaFoldDB" id="A0A542EIR8"/>
<keyword evidence="2 5" id="KW-0812">Transmembrane</keyword>
<evidence type="ECO:0000256" key="3">
    <source>
        <dbReference type="ARBA" id="ARBA00022989"/>
    </source>
</evidence>
<evidence type="ECO:0000256" key="1">
    <source>
        <dbReference type="ARBA" id="ARBA00004651"/>
    </source>
</evidence>
<evidence type="ECO:0000256" key="5">
    <source>
        <dbReference type="SAM" id="Phobius"/>
    </source>
</evidence>
<feature type="transmembrane region" description="Helical" evidence="5">
    <location>
        <begin position="17"/>
        <end position="40"/>
    </location>
</feature>
<dbReference type="PANTHER" id="PTHR23542">
    <property type="match status" value="1"/>
</dbReference>
<evidence type="ECO:0000256" key="4">
    <source>
        <dbReference type="ARBA" id="ARBA00023136"/>
    </source>
</evidence>
<sequence length="395" mass="41301">MLSTYTPLLKDSATRRFMIGSAIGRLGGAMFGMSLVAMISTRTGSFALAGAVSATGLVLLALTAVVAGRLTDRFGQRRVTYPLLVWSSVWCAVMVAASALEWPTWTLFGAYAMATIVANVGTLSRARWAHKLRDEPNKLHTSMSLEQVVDELSFVLGPALAIALATLWFPEAGYIAAALFYLVGTLIFLSDRSTEPPVDEVAHHGSALAIRTPGILILTCVMFMTGAIFGSNEVTAIAVAKDQGNPSASGLIVALFAVGSAAAGLWFGSRTLTRSLQSLLVVGTAGMFLLEAPILLTEHLVPIALVMMVAGAATAPTLIISMQLAQKLVPSSQVNEAMSVVLTGLIIGIAAGSALSGIVIEQVRPHAGFWVPVAAGGIALLLAVAGRAFLRRKRA</sequence>
<feature type="transmembrane region" description="Helical" evidence="5">
    <location>
        <begin position="210"/>
        <end position="229"/>
    </location>
</feature>
<feature type="transmembrane region" description="Helical" evidence="5">
    <location>
        <begin position="366"/>
        <end position="390"/>
    </location>
</feature>
<proteinExistence type="predicted"/>
<accession>A0A542EIR8</accession>
<feature type="transmembrane region" description="Helical" evidence="5">
    <location>
        <begin position="337"/>
        <end position="360"/>
    </location>
</feature>
<feature type="transmembrane region" description="Helical" evidence="5">
    <location>
        <begin position="105"/>
        <end position="128"/>
    </location>
</feature>
<dbReference type="InterPro" id="IPR036259">
    <property type="entry name" value="MFS_trans_sf"/>
</dbReference>
<evidence type="ECO:0000313" key="8">
    <source>
        <dbReference type="Proteomes" id="UP000320806"/>
    </source>
</evidence>
<keyword evidence="4 5" id="KW-0472">Membrane</keyword>
<comment type="caution">
    <text evidence="7">The sequence shown here is derived from an EMBL/GenBank/DDBJ whole genome shotgun (WGS) entry which is preliminary data.</text>
</comment>
<feature type="transmembrane region" description="Helical" evidence="5">
    <location>
        <begin position="46"/>
        <end position="67"/>
    </location>
</feature>
<dbReference type="InterPro" id="IPR020846">
    <property type="entry name" value="MFS_dom"/>
</dbReference>
<dbReference type="OrthoDB" id="9180256at2"/>
<dbReference type="PROSITE" id="PS50850">
    <property type="entry name" value="MFS"/>
    <property type="match status" value="1"/>
</dbReference>
<feature type="transmembrane region" description="Helical" evidence="5">
    <location>
        <begin position="279"/>
        <end position="297"/>
    </location>
</feature>
<dbReference type="EMBL" id="VFMO01000001">
    <property type="protein sequence ID" value="TQJ15106.1"/>
    <property type="molecule type" value="Genomic_DNA"/>
</dbReference>
<reference evidence="7 8" key="1">
    <citation type="submission" date="2019-06" db="EMBL/GenBank/DDBJ databases">
        <title>Sequencing the genomes of 1000 actinobacteria strains.</title>
        <authorList>
            <person name="Klenk H.-P."/>
        </authorList>
    </citation>
    <scope>NUCLEOTIDE SEQUENCE [LARGE SCALE GENOMIC DNA]</scope>
    <source>
        <strain evidence="7 8">DSM 19828</strain>
    </source>
</reference>
<dbReference type="RefSeq" id="WP_129626685.1">
    <property type="nucleotide sequence ID" value="NZ_BAABCI010000035.1"/>
</dbReference>
<organism evidence="7 8">
    <name type="scientific">Yimella lutea</name>
    <dbReference type="NCBI Taxonomy" id="587872"/>
    <lineage>
        <taxon>Bacteria</taxon>
        <taxon>Bacillati</taxon>
        <taxon>Actinomycetota</taxon>
        <taxon>Actinomycetes</taxon>
        <taxon>Micrococcales</taxon>
        <taxon>Dermacoccaceae</taxon>
        <taxon>Yimella</taxon>
    </lineage>
</organism>
<dbReference type="Pfam" id="PF07690">
    <property type="entry name" value="MFS_1"/>
    <property type="match status" value="1"/>
</dbReference>
<keyword evidence="8" id="KW-1185">Reference proteome</keyword>
<feature type="transmembrane region" description="Helical" evidence="5">
    <location>
        <begin position="249"/>
        <end position="267"/>
    </location>
</feature>
<name>A0A542EIR8_9MICO</name>
<dbReference type="GO" id="GO:0005886">
    <property type="term" value="C:plasma membrane"/>
    <property type="evidence" value="ECO:0007669"/>
    <property type="project" value="UniProtKB-SubCell"/>
</dbReference>
<dbReference type="Proteomes" id="UP000320806">
    <property type="component" value="Unassembled WGS sequence"/>
</dbReference>
<gene>
    <name evidence="7" type="ORF">FB459_2629</name>
</gene>
<feature type="transmembrane region" description="Helical" evidence="5">
    <location>
        <begin position="79"/>
        <end position="99"/>
    </location>
</feature>
<dbReference type="InterPro" id="IPR011701">
    <property type="entry name" value="MFS"/>
</dbReference>
<feature type="transmembrane region" description="Helical" evidence="5">
    <location>
        <begin position="148"/>
        <end position="166"/>
    </location>
</feature>
<protein>
    <submittedName>
        <fullName evidence="7">Putative MFS family arabinose efflux permease</fullName>
    </submittedName>
</protein>
<comment type="subcellular location">
    <subcellularLocation>
        <location evidence="1">Cell membrane</location>
        <topology evidence="1">Multi-pass membrane protein</topology>
    </subcellularLocation>
</comment>
<feature type="transmembrane region" description="Helical" evidence="5">
    <location>
        <begin position="172"/>
        <end position="189"/>
    </location>
</feature>
<keyword evidence="3 5" id="KW-1133">Transmembrane helix</keyword>
<dbReference type="GO" id="GO:0022857">
    <property type="term" value="F:transmembrane transporter activity"/>
    <property type="evidence" value="ECO:0007669"/>
    <property type="project" value="InterPro"/>
</dbReference>
<feature type="transmembrane region" description="Helical" evidence="5">
    <location>
        <begin position="303"/>
        <end position="325"/>
    </location>
</feature>
<dbReference type="PANTHER" id="PTHR23542:SF1">
    <property type="entry name" value="MAJOR FACILITATOR SUPERFAMILY (MFS) PROFILE DOMAIN-CONTAINING PROTEIN"/>
    <property type="match status" value="1"/>
</dbReference>
<dbReference type="Gene3D" id="1.20.1250.20">
    <property type="entry name" value="MFS general substrate transporter like domains"/>
    <property type="match status" value="2"/>
</dbReference>
<evidence type="ECO:0000313" key="7">
    <source>
        <dbReference type="EMBL" id="TQJ15106.1"/>
    </source>
</evidence>
<dbReference type="SUPFAM" id="SSF103473">
    <property type="entry name" value="MFS general substrate transporter"/>
    <property type="match status" value="1"/>
</dbReference>
<feature type="domain" description="Major facilitator superfamily (MFS) profile" evidence="6">
    <location>
        <begin position="214"/>
        <end position="395"/>
    </location>
</feature>
<evidence type="ECO:0000259" key="6">
    <source>
        <dbReference type="PROSITE" id="PS50850"/>
    </source>
</evidence>